<dbReference type="OrthoDB" id="1701947at2"/>
<feature type="domain" description="HTH cro/C1-type" evidence="2">
    <location>
        <begin position="5"/>
        <end position="59"/>
    </location>
</feature>
<keyword evidence="4" id="KW-1185">Reference proteome</keyword>
<keyword evidence="1 3" id="KW-0238">DNA-binding</keyword>
<dbReference type="EMBL" id="SLUI01000011">
    <property type="protein sequence ID" value="TCL35618.1"/>
    <property type="molecule type" value="Genomic_DNA"/>
</dbReference>
<proteinExistence type="predicted"/>
<reference evidence="3 4" key="1">
    <citation type="submission" date="2019-03" db="EMBL/GenBank/DDBJ databases">
        <title>Genomic Encyclopedia of Type Strains, Phase IV (KMG-IV): sequencing the most valuable type-strain genomes for metagenomic binning, comparative biology and taxonomic classification.</title>
        <authorList>
            <person name="Goeker M."/>
        </authorList>
    </citation>
    <scope>NUCLEOTIDE SEQUENCE [LARGE SCALE GENOMIC DNA]</scope>
    <source>
        <strain evidence="3 4">DSM 15969</strain>
    </source>
</reference>
<name>A0A4R1PX28_9FIRM</name>
<protein>
    <submittedName>
        <fullName evidence="3">DNA-binding XRE family transcriptional regulator</fullName>
    </submittedName>
</protein>
<dbReference type="PROSITE" id="PS50943">
    <property type="entry name" value="HTH_CROC1"/>
    <property type="match status" value="1"/>
</dbReference>
<dbReference type="Gene3D" id="1.10.260.40">
    <property type="entry name" value="lambda repressor-like DNA-binding domains"/>
    <property type="match status" value="1"/>
</dbReference>
<dbReference type="RefSeq" id="WP_132082366.1">
    <property type="nucleotide sequence ID" value="NZ_SLUI01000011.1"/>
</dbReference>
<accession>A0A4R1PX28</accession>
<dbReference type="InterPro" id="IPR001387">
    <property type="entry name" value="Cro/C1-type_HTH"/>
</dbReference>
<dbReference type="InterPro" id="IPR010982">
    <property type="entry name" value="Lambda_DNA-bd_dom_sf"/>
</dbReference>
<dbReference type="CDD" id="cd00093">
    <property type="entry name" value="HTH_XRE"/>
    <property type="match status" value="1"/>
</dbReference>
<dbReference type="PANTHER" id="PTHR46558">
    <property type="entry name" value="TRACRIPTIONAL REGULATORY PROTEIN-RELATED-RELATED"/>
    <property type="match status" value="1"/>
</dbReference>
<dbReference type="Pfam" id="PF01381">
    <property type="entry name" value="HTH_3"/>
    <property type="match status" value="1"/>
</dbReference>
<comment type="caution">
    <text evidence="3">The sequence shown here is derived from an EMBL/GenBank/DDBJ whole genome shotgun (WGS) entry which is preliminary data.</text>
</comment>
<evidence type="ECO:0000259" key="2">
    <source>
        <dbReference type="PROSITE" id="PS50943"/>
    </source>
</evidence>
<dbReference type="GO" id="GO:0003677">
    <property type="term" value="F:DNA binding"/>
    <property type="evidence" value="ECO:0007669"/>
    <property type="project" value="UniProtKB-KW"/>
</dbReference>
<evidence type="ECO:0000313" key="3">
    <source>
        <dbReference type="EMBL" id="TCL35618.1"/>
    </source>
</evidence>
<organism evidence="3 4">
    <name type="scientific">Anaerospora hongkongensis</name>
    <dbReference type="NCBI Taxonomy" id="244830"/>
    <lineage>
        <taxon>Bacteria</taxon>
        <taxon>Bacillati</taxon>
        <taxon>Bacillota</taxon>
        <taxon>Negativicutes</taxon>
        <taxon>Selenomonadales</taxon>
        <taxon>Sporomusaceae</taxon>
        <taxon>Anaerospora</taxon>
    </lineage>
</organism>
<dbReference type="PANTHER" id="PTHR46558:SF11">
    <property type="entry name" value="HTH-TYPE TRANSCRIPTIONAL REGULATOR XRE"/>
    <property type="match status" value="1"/>
</dbReference>
<evidence type="ECO:0000256" key="1">
    <source>
        <dbReference type="ARBA" id="ARBA00023125"/>
    </source>
</evidence>
<dbReference type="Proteomes" id="UP000295063">
    <property type="component" value="Unassembled WGS sequence"/>
</dbReference>
<sequence length="84" mass="9247">MKIGLKAARVNKDLTQGEAAKKIGVSKDTISNWERGKSYPDAICIKEIENVYGVNYNDLIFLPKNNALSVSGAFVSRVRKKSST</sequence>
<evidence type="ECO:0000313" key="4">
    <source>
        <dbReference type="Proteomes" id="UP000295063"/>
    </source>
</evidence>
<dbReference type="SMART" id="SM00530">
    <property type="entry name" value="HTH_XRE"/>
    <property type="match status" value="1"/>
</dbReference>
<dbReference type="AlphaFoldDB" id="A0A4R1PX28"/>
<gene>
    <name evidence="3" type="ORF">EV210_11182</name>
</gene>
<dbReference type="SUPFAM" id="SSF47413">
    <property type="entry name" value="lambda repressor-like DNA-binding domains"/>
    <property type="match status" value="1"/>
</dbReference>